<sequence length="567" mass="65536">MFSEDRTAFENPAAFGKASSEGITDRNTFLDSEYAAATVCDTVDDESLDLLLSQEWEFQQITEKDNYAESSTAATSRKVKERGPLFDRLPEECLDLRDDTCIDAAQNERDIKSRSWVDKYRPKHYTELVGDESVNRDVLKWVNQWNYCTFGKKNFNGEVDGKNKQQLDKWDRPEKKILMLTGPPGYGKTTLAHVVARHCGYNVIEINASDDRTGQVIKNKITNALESNAINCKKKPSLIIIDEIDGVSGAGEENFIKSLIELIDVEKQPSQDTGKDVKTIQLKKTQSVKLAKKLKRICEQEELSAEMSTLFFLAELTEGDIRNCLNTLQEDIKYNFYFLGCFENFLKLNFHDSKYKLFQSIEWMNFYDQVNHLINSQQLFELNGYNPFPLISFYRFFAGSILPRIEYPRKDYESYAQKQTNEELISSLLNGVPLQCRINMDKVKFSTEIISHLMRIIHLRLETERESKLSALPLNDKLSRVVDIMLHFDLRFSQKMENGKLFFKIEPSIDSLVSFSNNSSKSNLLNHEKSKQLIMKEIDMKLENAATKKRIHSNKDSLYVFKSFDLY</sequence>
<protein>
    <submittedName>
        <fullName evidence="1">10006_t:CDS:1</fullName>
    </submittedName>
</protein>
<dbReference type="Proteomes" id="UP000789525">
    <property type="component" value="Unassembled WGS sequence"/>
</dbReference>
<proteinExistence type="predicted"/>
<evidence type="ECO:0000313" key="2">
    <source>
        <dbReference type="Proteomes" id="UP000789525"/>
    </source>
</evidence>
<evidence type="ECO:0000313" key="1">
    <source>
        <dbReference type="EMBL" id="CAG8483159.1"/>
    </source>
</evidence>
<keyword evidence="2" id="KW-1185">Reference proteome</keyword>
<reference evidence="1" key="1">
    <citation type="submission" date="2021-06" db="EMBL/GenBank/DDBJ databases">
        <authorList>
            <person name="Kallberg Y."/>
            <person name="Tangrot J."/>
            <person name="Rosling A."/>
        </authorList>
    </citation>
    <scope>NUCLEOTIDE SEQUENCE</scope>
    <source>
        <strain evidence="1">CL356</strain>
    </source>
</reference>
<comment type="caution">
    <text evidence="1">The sequence shown here is derived from an EMBL/GenBank/DDBJ whole genome shotgun (WGS) entry which is preliminary data.</text>
</comment>
<organism evidence="1 2">
    <name type="scientific">Acaulospora colombiana</name>
    <dbReference type="NCBI Taxonomy" id="27376"/>
    <lineage>
        <taxon>Eukaryota</taxon>
        <taxon>Fungi</taxon>
        <taxon>Fungi incertae sedis</taxon>
        <taxon>Mucoromycota</taxon>
        <taxon>Glomeromycotina</taxon>
        <taxon>Glomeromycetes</taxon>
        <taxon>Diversisporales</taxon>
        <taxon>Acaulosporaceae</taxon>
        <taxon>Acaulospora</taxon>
    </lineage>
</organism>
<dbReference type="EMBL" id="CAJVPT010002550">
    <property type="protein sequence ID" value="CAG8483159.1"/>
    <property type="molecule type" value="Genomic_DNA"/>
</dbReference>
<accession>A0ACA9KPJ8</accession>
<name>A0ACA9KPJ8_9GLOM</name>
<gene>
    <name evidence="1" type="ORF">ACOLOM_LOCUS2065</name>
</gene>